<protein>
    <submittedName>
        <fullName evidence="1">Uncharacterized protein</fullName>
    </submittedName>
</protein>
<evidence type="ECO:0000313" key="1">
    <source>
        <dbReference type="EMBL" id="GAA5227089.1"/>
    </source>
</evidence>
<accession>A0ABP9TJU4</accession>
<dbReference type="Proteomes" id="UP001501257">
    <property type="component" value="Unassembled WGS sequence"/>
</dbReference>
<reference evidence="2" key="1">
    <citation type="journal article" date="2019" name="Int. J. Syst. Evol. Microbiol.">
        <title>The Global Catalogue of Microorganisms (GCM) 10K type strain sequencing project: providing services to taxonomists for standard genome sequencing and annotation.</title>
        <authorList>
            <consortium name="The Broad Institute Genomics Platform"/>
            <consortium name="The Broad Institute Genome Sequencing Center for Infectious Disease"/>
            <person name="Wu L."/>
            <person name="Ma J."/>
        </authorList>
    </citation>
    <scope>NUCLEOTIDE SEQUENCE [LARGE SCALE GENOMIC DNA]</scope>
    <source>
        <strain evidence="2">JCM 18952</strain>
    </source>
</reference>
<proteinExistence type="predicted"/>
<keyword evidence="2" id="KW-1185">Reference proteome</keyword>
<organism evidence="1 2">
    <name type="scientific">Paeniglutamicibacter antarcticus</name>
    <dbReference type="NCBI Taxonomy" id="494023"/>
    <lineage>
        <taxon>Bacteria</taxon>
        <taxon>Bacillati</taxon>
        <taxon>Actinomycetota</taxon>
        <taxon>Actinomycetes</taxon>
        <taxon>Micrococcales</taxon>
        <taxon>Micrococcaceae</taxon>
        <taxon>Paeniglutamicibacter</taxon>
    </lineage>
</organism>
<dbReference type="EMBL" id="BAABLK010000027">
    <property type="protein sequence ID" value="GAA5227089.1"/>
    <property type="molecule type" value="Genomic_DNA"/>
</dbReference>
<comment type="caution">
    <text evidence="1">The sequence shown here is derived from an EMBL/GenBank/DDBJ whole genome shotgun (WGS) entry which is preliminary data.</text>
</comment>
<gene>
    <name evidence="1" type="ORF">GCM10025778_16220</name>
</gene>
<sequence length="117" mass="12475">MSLAGKQLSVPTDKGANAGLKLVSLVAGMLAGADSIDGSAMLRHGAMKKMFTACYTRSTLGSFLCSFTFGHVRQFDTVASRFPLDLNRKAPLLGDVATDQYVYLAADNTILVVHGYK</sequence>
<evidence type="ECO:0000313" key="2">
    <source>
        <dbReference type="Proteomes" id="UP001501257"/>
    </source>
</evidence>
<name>A0ABP9TJU4_9MICC</name>